<feature type="compositionally biased region" description="Polar residues" evidence="1">
    <location>
        <begin position="15"/>
        <end position="26"/>
    </location>
</feature>
<protein>
    <submittedName>
        <fullName evidence="2">Uncharacterized protein</fullName>
    </submittedName>
</protein>
<evidence type="ECO:0000256" key="1">
    <source>
        <dbReference type="SAM" id="MobiDB-lite"/>
    </source>
</evidence>
<reference evidence="2" key="1">
    <citation type="submission" date="2020-07" db="EMBL/GenBank/DDBJ databases">
        <title>Multicomponent nature underlies the extraordinary mechanical properties of spider dragline silk.</title>
        <authorList>
            <person name="Kono N."/>
            <person name="Nakamura H."/>
            <person name="Mori M."/>
            <person name="Yoshida Y."/>
            <person name="Ohtoshi R."/>
            <person name="Malay A.D."/>
            <person name="Moran D.A.P."/>
            <person name="Tomita M."/>
            <person name="Numata K."/>
            <person name="Arakawa K."/>
        </authorList>
    </citation>
    <scope>NUCLEOTIDE SEQUENCE</scope>
</reference>
<comment type="caution">
    <text evidence="2">The sequence shown here is derived from an EMBL/GenBank/DDBJ whole genome shotgun (WGS) entry which is preliminary data.</text>
</comment>
<evidence type="ECO:0000313" key="2">
    <source>
        <dbReference type="EMBL" id="GFQ90969.1"/>
    </source>
</evidence>
<organism evidence="2 3">
    <name type="scientific">Trichonephila clavata</name>
    <name type="common">Joro spider</name>
    <name type="synonym">Nephila clavata</name>
    <dbReference type="NCBI Taxonomy" id="2740835"/>
    <lineage>
        <taxon>Eukaryota</taxon>
        <taxon>Metazoa</taxon>
        <taxon>Ecdysozoa</taxon>
        <taxon>Arthropoda</taxon>
        <taxon>Chelicerata</taxon>
        <taxon>Arachnida</taxon>
        <taxon>Araneae</taxon>
        <taxon>Araneomorphae</taxon>
        <taxon>Entelegynae</taxon>
        <taxon>Araneoidea</taxon>
        <taxon>Nephilidae</taxon>
        <taxon>Trichonephila</taxon>
    </lineage>
</organism>
<proteinExistence type="predicted"/>
<accession>A0A8X6HQE3</accession>
<dbReference type="EMBL" id="BMAO01023793">
    <property type="protein sequence ID" value="GFQ90969.1"/>
    <property type="molecule type" value="Genomic_DNA"/>
</dbReference>
<feature type="region of interest" description="Disordered" evidence="1">
    <location>
        <begin position="48"/>
        <end position="68"/>
    </location>
</feature>
<keyword evidence="3" id="KW-1185">Reference proteome</keyword>
<gene>
    <name evidence="2" type="ORF">TNCT_630001</name>
</gene>
<name>A0A8X6HQE3_TRICU</name>
<evidence type="ECO:0000313" key="3">
    <source>
        <dbReference type="Proteomes" id="UP000887116"/>
    </source>
</evidence>
<feature type="region of interest" description="Disordered" evidence="1">
    <location>
        <begin position="1"/>
        <end position="26"/>
    </location>
</feature>
<dbReference type="Proteomes" id="UP000887116">
    <property type="component" value="Unassembled WGS sequence"/>
</dbReference>
<dbReference type="AlphaFoldDB" id="A0A8X6HQE3"/>
<sequence length="68" mass="7809">MVQTNNNRNEPEVTAGSSRWSSRNQSMVFKNGEEKLVQKWYCKTIGNRTSQYNKGSGDAWPKSAKRLK</sequence>